<organism evidence="2 3">
    <name type="scientific">Senna tora</name>
    <dbReference type="NCBI Taxonomy" id="362788"/>
    <lineage>
        <taxon>Eukaryota</taxon>
        <taxon>Viridiplantae</taxon>
        <taxon>Streptophyta</taxon>
        <taxon>Embryophyta</taxon>
        <taxon>Tracheophyta</taxon>
        <taxon>Spermatophyta</taxon>
        <taxon>Magnoliopsida</taxon>
        <taxon>eudicotyledons</taxon>
        <taxon>Gunneridae</taxon>
        <taxon>Pentapetalae</taxon>
        <taxon>rosids</taxon>
        <taxon>fabids</taxon>
        <taxon>Fabales</taxon>
        <taxon>Fabaceae</taxon>
        <taxon>Caesalpinioideae</taxon>
        <taxon>Cassia clade</taxon>
        <taxon>Senna</taxon>
    </lineage>
</organism>
<evidence type="ECO:0000313" key="3">
    <source>
        <dbReference type="Proteomes" id="UP000634136"/>
    </source>
</evidence>
<reference evidence="2" key="1">
    <citation type="submission" date="2020-09" db="EMBL/GenBank/DDBJ databases">
        <title>Genome-Enabled Discovery of Anthraquinone Biosynthesis in Senna tora.</title>
        <authorList>
            <person name="Kang S.-H."/>
            <person name="Pandey R.P."/>
            <person name="Lee C.-M."/>
            <person name="Sim J.-S."/>
            <person name="Jeong J.-T."/>
            <person name="Choi B.-S."/>
            <person name="Jung M."/>
            <person name="Ginzburg D."/>
            <person name="Zhao K."/>
            <person name="Won S.Y."/>
            <person name="Oh T.-J."/>
            <person name="Yu Y."/>
            <person name="Kim N.-H."/>
            <person name="Lee O.R."/>
            <person name="Lee T.-H."/>
            <person name="Bashyal P."/>
            <person name="Kim T.-S."/>
            <person name="Lee W.-H."/>
            <person name="Kawkins C."/>
            <person name="Kim C.-K."/>
            <person name="Kim J.S."/>
            <person name="Ahn B.O."/>
            <person name="Rhee S.Y."/>
            <person name="Sohng J.K."/>
        </authorList>
    </citation>
    <scope>NUCLEOTIDE SEQUENCE</scope>
    <source>
        <tissue evidence="2">Leaf</tissue>
    </source>
</reference>
<keyword evidence="3" id="KW-1185">Reference proteome</keyword>
<dbReference type="EMBL" id="JAAIUW010000240">
    <property type="protein sequence ID" value="KAF7800685.1"/>
    <property type="molecule type" value="Genomic_DNA"/>
</dbReference>
<comment type="caution">
    <text evidence="2">The sequence shown here is derived from an EMBL/GenBank/DDBJ whole genome shotgun (WGS) entry which is preliminary data.</text>
</comment>
<name>A0A834SE61_9FABA</name>
<feature type="region of interest" description="Disordered" evidence="1">
    <location>
        <begin position="165"/>
        <end position="194"/>
    </location>
</feature>
<dbReference type="AlphaFoldDB" id="A0A834SE61"/>
<accession>A0A834SE61</accession>
<gene>
    <name evidence="2" type="ORF">G2W53_044846</name>
</gene>
<sequence>MATRIIPSFAHAAHVDVWYALTYSTGVFTLSKLNDRVTCGTRAPLTRNLGSARATAETYREVALGAKLVIYNRVPVCTLRCARFASAREKTCTSDRFDAWDLEQLFCVSWEGRIEATRAESQWIVAARPLCHLQYPVAYLRSSAKDSTPPLDGNFFKASLAAHPPHGVHQRHAPLGAEAPTAGRQTDGGRTHRF</sequence>
<dbReference type="OrthoDB" id="10067222at2759"/>
<proteinExistence type="predicted"/>
<dbReference type="Proteomes" id="UP000634136">
    <property type="component" value="Unassembled WGS sequence"/>
</dbReference>
<protein>
    <submittedName>
        <fullName evidence="2">Regulator of rDNA transcription protein 15</fullName>
    </submittedName>
</protein>
<evidence type="ECO:0000256" key="1">
    <source>
        <dbReference type="SAM" id="MobiDB-lite"/>
    </source>
</evidence>
<evidence type="ECO:0000313" key="2">
    <source>
        <dbReference type="EMBL" id="KAF7800685.1"/>
    </source>
</evidence>